<dbReference type="AlphaFoldDB" id="A0A2P2NE13"/>
<sequence>MCRLYIYVRMQFALGM</sequence>
<dbReference type="EMBL" id="GGEC01060166">
    <property type="protein sequence ID" value="MBX40650.1"/>
    <property type="molecule type" value="Transcribed_RNA"/>
</dbReference>
<proteinExistence type="predicted"/>
<reference evidence="1" key="1">
    <citation type="submission" date="2018-02" db="EMBL/GenBank/DDBJ databases">
        <title>Rhizophora mucronata_Transcriptome.</title>
        <authorList>
            <person name="Meera S.P."/>
            <person name="Sreeshan A."/>
            <person name="Augustine A."/>
        </authorList>
    </citation>
    <scope>NUCLEOTIDE SEQUENCE</scope>
    <source>
        <tissue evidence="1">Leaf</tissue>
    </source>
</reference>
<protein>
    <submittedName>
        <fullName evidence="1">Uncharacterized protein</fullName>
    </submittedName>
</protein>
<name>A0A2P2NE13_RHIMU</name>
<organism evidence="1">
    <name type="scientific">Rhizophora mucronata</name>
    <name type="common">Asiatic mangrove</name>
    <dbReference type="NCBI Taxonomy" id="61149"/>
    <lineage>
        <taxon>Eukaryota</taxon>
        <taxon>Viridiplantae</taxon>
        <taxon>Streptophyta</taxon>
        <taxon>Embryophyta</taxon>
        <taxon>Tracheophyta</taxon>
        <taxon>Spermatophyta</taxon>
        <taxon>Magnoliopsida</taxon>
        <taxon>eudicotyledons</taxon>
        <taxon>Gunneridae</taxon>
        <taxon>Pentapetalae</taxon>
        <taxon>rosids</taxon>
        <taxon>fabids</taxon>
        <taxon>Malpighiales</taxon>
        <taxon>Rhizophoraceae</taxon>
        <taxon>Rhizophora</taxon>
    </lineage>
</organism>
<evidence type="ECO:0000313" key="1">
    <source>
        <dbReference type="EMBL" id="MBX40650.1"/>
    </source>
</evidence>
<accession>A0A2P2NE13</accession>